<dbReference type="EMBL" id="JALLPB020000312">
    <property type="protein sequence ID" value="KAL3810681.1"/>
    <property type="molecule type" value="Genomic_DNA"/>
</dbReference>
<dbReference type="AlphaFoldDB" id="A0ABD3RGG3"/>
<protein>
    <recommendedName>
        <fullName evidence="1">Protein kinase domain-containing protein</fullName>
    </recommendedName>
</protein>
<evidence type="ECO:0000313" key="2">
    <source>
        <dbReference type="EMBL" id="KAL3810681.1"/>
    </source>
</evidence>
<dbReference type="Gene3D" id="1.10.510.10">
    <property type="entry name" value="Transferase(Phosphotransferase) domain 1"/>
    <property type="match status" value="1"/>
</dbReference>
<reference evidence="2 3" key="1">
    <citation type="submission" date="2024-10" db="EMBL/GenBank/DDBJ databases">
        <title>Updated reference genomes for cyclostephanoid diatoms.</title>
        <authorList>
            <person name="Roberts W.R."/>
            <person name="Alverson A.J."/>
        </authorList>
    </citation>
    <scope>NUCLEOTIDE SEQUENCE [LARGE SCALE GENOMIC DNA]</scope>
    <source>
        <strain evidence="2 3">AJA228-03</strain>
    </source>
</reference>
<dbReference type="PANTHER" id="PTHR44329">
    <property type="entry name" value="SERINE/THREONINE-PROTEIN KINASE TNNI3K-RELATED"/>
    <property type="match status" value="1"/>
</dbReference>
<dbReference type="Proteomes" id="UP001530377">
    <property type="component" value="Unassembled WGS sequence"/>
</dbReference>
<dbReference type="Pfam" id="PF00069">
    <property type="entry name" value="Pkinase"/>
    <property type="match status" value="1"/>
</dbReference>
<dbReference type="PANTHER" id="PTHR44329:SF214">
    <property type="entry name" value="PROTEIN KINASE DOMAIN-CONTAINING PROTEIN"/>
    <property type="match status" value="1"/>
</dbReference>
<dbReference type="SUPFAM" id="SSF56112">
    <property type="entry name" value="Protein kinase-like (PK-like)"/>
    <property type="match status" value="1"/>
</dbReference>
<gene>
    <name evidence="2" type="ORF">ACHAXA_003285</name>
</gene>
<proteinExistence type="predicted"/>
<dbReference type="InterPro" id="IPR000719">
    <property type="entry name" value="Prot_kinase_dom"/>
</dbReference>
<dbReference type="SMART" id="SM00220">
    <property type="entry name" value="S_TKc"/>
    <property type="match status" value="1"/>
</dbReference>
<comment type="caution">
    <text evidence="2">The sequence shown here is derived from an EMBL/GenBank/DDBJ whole genome shotgun (WGS) entry which is preliminary data.</text>
</comment>
<dbReference type="InterPro" id="IPR011009">
    <property type="entry name" value="Kinase-like_dom_sf"/>
</dbReference>
<dbReference type="PROSITE" id="PS50011">
    <property type="entry name" value="PROTEIN_KINASE_DOM"/>
    <property type="match status" value="1"/>
</dbReference>
<sequence length="555" mass="64643">MQILRRGESSSHDATTATRDDVVRSKILHHPKSYVLMDGHRPALLAYRSFPFARKTVDRWKERDDADVDYGGLVHNSVRNEGILTRFIPRIIINSGRDDHEYDGDIVVPGGFDPDSIEPEQDLKERNRMKRKEHGSYPVYAIDGKEILNVDASLLDLRNYYDDDVISVKPKANDPKVLKPRACQEPEFRSYYFPTCNDFHERDMGRAYDDPTVVSNPRPENEVNIRYLASGFYRDTWILEDEPWVLTSPYAAEELDEMLHRNYGVSNEERTYEMIASGYRSAILKTPRMAHNIGPGFYDEVWTEAIIMERLTKSPRIIDIYGHCGYSTMVEVVPIEFEEVAIRGEGVEKPDVVEERNRDGVRPYNNFTSSEKLRFALDMAESLADMHGFEGGIIVHDDVQMCQWLRTPDGRLKLGDFNRATIMSWDLLKGEYCKFNNGEAFSQYRAPEEYAARNLNEKIDIFSFGNNIYAMLTGLWNWYEMMFEKEDDDAIQTKLIDGELPFVDPRYKNRSFAEKKLVELMYKCWIYDPDERISSFEAVKFLRKAVRDNEEKEHE</sequence>
<name>A0ABD3RGG3_9STRA</name>
<organism evidence="2 3">
    <name type="scientific">Cyclostephanos tholiformis</name>
    <dbReference type="NCBI Taxonomy" id="382380"/>
    <lineage>
        <taxon>Eukaryota</taxon>
        <taxon>Sar</taxon>
        <taxon>Stramenopiles</taxon>
        <taxon>Ochrophyta</taxon>
        <taxon>Bacillariophyta</taxon>
        <taxon>Coscinodiscophyceae</taxon>
        <taxon>Thalassiosirophycidae</taxon>
        <taxon>Stephanodiscales</taxon>
        <taxon>Stephanodiscaceae</taxon>
        <taxon>Cyclostephanos</taxon>
    </lineage>
</organism>
<accession>A0ABD3RGG3</accession>
<evidence type="ECO:0000259" key="1">
    <source>
        <dbReference type="PROSITE" id="PS50011"/>
    </source>
</evidence>
<keyword evidence="3" id="KW-1185">Reference proteome</keyword>
<feature type="domain" description="Protein kinase" evidence="1">
    <location>
        <begin position="222"/>
        <end position="555"/>
    </location>
</feature>
<evidence type="ECO:0000313" key="3">
    <source>
        <dbReference type="Proteomes" id="UP001530377"/>
    </source>
</evidence>
<dbReference type="InterPro" id="IPR051681">
    <property type="entry name" value="Ser/Thr_Kinases-Pseudokinases"/>
</dbReference>